<dbReference type="CDD" id="cd17321">
    <property type="entry name" value="MFS_MMR_MDR_like"/>
    <property type="match status" value="1"/>
</dbReference>
<evidence type="ECO:0000313" key="12">
    <source>
        <dbReference type="Proteomes" id="UP000186040"/>
    </source>
</evidence>
<dbReference type="PANTHER" id="PTHR42718:SF9">
    <property type="entry name" value="MAJOR FACILITATOR SUPERFAMILY MULTIDRUG TRANSPORTER MFSC"/>
    <property type="match status" value="1"/>
</dbReference>
<feature type="transmembrane region" description="Helical" evidence="9">
    <location>
        <begin position="210"/>
        <end position="230"/>
    </location>
</feature>
<feature type="compositionally biased region" description="Low complexity" evidence="8">
    <location>
        <begin position="1"/>
        <end position="17"/>
    </location>
</feature>
<dbReference type="Gene3D" id="1.20.1250.20">
    <property type="entry name" value="MFS general substrate transporter like domains"/>
    <property type="match status" value="1"/>
</dbReference>
<feature type="transmembrane region" description="Helical" evidence="9">
    <location>
        <begin position="414"/>
        <end position="432"/>
    </location>
</feature>
<feature type="transmembrane region" description="Helical" evidence="9">
    <location>
        <begin position="438"/>
        <end position="457"/>
    </location>
</feature>
<comment type="similarity">
    <text evidence="2">Belongs to the major facilitator superfamily. EmrB family.</text>
</comment>
<dbReference type="SUPFAM" id="SSF103473">
    <property type="entry name" value="MFS general substrate transporter"/>
    <property type="match status" value="1"/>
</dbReference>
<dbReference type="InterPro" id="IPR020846">
    <property type="entry name" value="MFS_dom"/>
</dbReference>
<name>A0A1Q9LL05_9PSEU</name>
<proteinExistence type="inferred from homology"/>
<dbReference type="AlphaFoldDB" id="A0A1Q9LL05"/>
<keyword evidence="3" id="KW-0813">Transport</keyword>
<dbReference type="PANTHER" id="PTHR42718">
    <property type="entry name" value="MAJOR FACILITATOR SUPERFAMILY MULTIDRUG TRANSPORTER MFSC"/>
    <property type="match status" value="1"/>
</dbReference>
<keyword evidence="6 9" id="KW-1133">Transmembrane helix</keyword>
<feature type="transmembrane region" description="Helical" evidence="9">
    <location>
        <begin position="279"/>
        <end position="302"/>
    </location>
</feature>
<dbReference type="Gene3D" id="1.20.1720.10">
    <property type="entry name" value="Multidrug resistance protein D"/>
    <property type="match status" value="1"/>
</dbReference>
<feature type="transmembrane region" description="Helical" evidence="9">
    <location>
        <begin position="367"/>
        <end position="393"/>
    </location>
</feature>
<keyword evidence="12" id="KW-1185">Reference proteome</keyword>
<dbReference type="InterPro" id="IPR036259">
    <property type="entry name" value="MFS_trans_sf"/>
</dbReference>
<feature type="transmembrane region" description="Helical" evidence="9">
    <location>
        <begin position="308"/>
        <end position="330"/>
    </location>
</feature>
<evidence type="ECO:0000313" key="11">
    <source>
        <dbReference type="EMBL" id="OLR92674.1"/>
    </source>
</evidence>
<feature type="transmembrane region" description="Helical" evidence="9">
    <location>
        <begin position="151"/>
        <end position="173"/>
    </location>
</feature>
<dbReference type="GO" id="GO:0005886">
    <property type="term" value="C:plasma membrane"/>
    <property type="evidence" value="ECO:0007669"/>
    <property type="project" value="UniProtKB-SubCell"/>
</dbReference>
<gene>
    <name evidence="11" type="ORF">BJP25_21855</name>
</gene>
<feature type="transmembrane region" description="Helical" evidence="9">
    <location>
        <begin position="117"/>
        <end position="139"/>
    </location>
</feature>
<accession>A0A1Q9LL05</accession>
<dbReference type="RefSeq" id="WP_075975817.1">
    <property type="nucleotide sequence ID" value="NZ_MKQR01000016.1"/>
</dbReference>
<dbReference type="NCBIfam" id="TIGR00711">
    <property type="entry name" value="efflux_EmrB"/>
    <property type="match status" value="1"/>
</dbReference>
<evidence type="ECO:0000259" key="10">
    <source>
        <dbReference type="PROSITE" id="PS50850"/>
    </source>
</evidence>
<evidence type="ECO:0000256" key="2">
    <source>
        <dbReference type="ARBA" id="ARBA00008537"/>
    </source>
</evidence>
<reference evidence="11 12" key="1">
    <citation type="submission" date="2016-10" db="EMBL/GenBank/DDBJ databases">
        <title>The Draft Genome Sequence of Actinokineospora bangkokensis 44EHWT reveals the biosynthetic pathway of antifungal compounds Thailandins with unusual extender unit butylmalonyl-CoA.</title>
        <authorList>
            <person name="Greule A."/>
            <person name="Intra B."/>
            <person name="Flemming S."/>
            <person name="Rommel M.G."/>
            <person name="Panbangred W."/>
            <person name="Bechthold A."/>
        </authorList>
    </citation>
    <scope>NUCLEOTIDE SEQUENCE [LARGE SCALE GENOMIC DNA]</scope>
    <source>
        <strain evidence="11 12">44EHW</strain>
    </source>
</reference>
<dbReference type="Proteomes" id="UP000186040">
    <property type="component" value="Unassembled WGS sequence"/>
</dbReference>
<feature type="transmembrane region" description="Helical" evidence="9">
    <location>
        <begin position="68"/>
        <end position="85"/>
    </location>
</feature>
<feature type="transmembrane region" description="Helical" evidence="9">
    <location>
        <begin position="342"/>
        <end position="361"/>
    </location>
</feature>
<evidence type="ECO:0000256" key="3">
    <source>
        <dbReference type="ARBA" id="ARBA00022448"/>
    </source>
</evidence>
<feature type="transmembrane region" description="Helical" evidence="9">
    <location>
        <begin position="25"/>
        <end position="48"/>
    </location>
</feature>
<protein>
    <submittedName>
        <fullName evidence="11">MFS transporter</fullName>
    </submittedName>
</protein>
<feature type="transmembrane region" description="Helical" evidence="9">
    <location>
        <begin position="236"/>
        <end position="258"/>
    </location>
</feature>
<dbReference type="InterPro" id="IPR011701">
    <property type="entry name" value="MFS"/>
</dbReference>
<evidence type="ECO:0000256" key="6">
    <source>
        <dbReference type="ARBA" id="ARBA00022989"/>
    </source>
</evidence>
<comment type="caution">
    <text evidence="11">The sequence shown here is derived from an EMBL/GenBank/DDBJ whole genome shotgun (WGS) entry which is preliminary data.</text>
</comment>
<evidence type="ECO:0000256" key="7">
    <source>
        <dbReference type="ARBA" id="ARBA00023136"/>
    </source>
</evidence>
<evidence type="ECO:0000256" key="9">
    <source>
        <dbReference type="SAM" id="Phobius"/>
    </source>
</evidence>
<evidence type="ECO:0000256" key="4">
    <source>
        <dbReference type="ARBA" id="ARBA00022475"/>
    </source>
</evidence>
<dbReference type="PROSITE" id="PS50850">
    <property type="entry name" value="MFS"/>
    <property type="match status" value="1"/>
</dbReference>
<comment type="subcellular location">
    <subcellularLocation>
        <location evidence="1">Cell membrane</location>
        <topology evidence="1">Multi-pass membrane protein</topology>
    </subcellularLocation>
</comment>
<keyword evidence="7 9" id="KW-0472">Membrane</keyword>
<dbReference type="Pfam" id="PF07690">
    <property type="entry name" value="MFS_1"/>
    <property type="match status" value="1"/>
</dbReference>
<keyword evidence="5 9" id="KW-0812">Transmembrane</keyword>
<evidence type="ECO:0000256" key="8">
    <source>
        <dbReference type="SAM" id="MobiDB-lite"/>
    </source>
</evidence>
<evidence type="ECO:0000256" key="5">
    <source>
        <dbReference type="ARBA" id="ARBA00022692"/>
    </source>
</evidence>
<keyword evidence="4" id="KW-1003">Cell membrane</keyword>
<organism evidence="11 12">
    <name type="scientific">Actinokineospora bangkokensis</name>
    <dbReference type="NCBI Taxonomy" id="1193682"/>
    <lineage>
        <taxon>Bacteria</taxon>
        <taxon>Bacillati</taxon>
        <taxon>Actinomycetota</taxon>
        <taxon>Actinomycetes</taxon>
        <taxon>Pseudonocardiales</taxon>
        <taxon>Pseudonocardiaceae</taxon>
        <taxon>Actinokineospora</taxon>
    </lineage>
</organism>
<dbReference type="GO" id="GO:0022857">
    <property type="term" value="F:transmembrane transporter activity"/>
    <property type="evidence" value="ECO:0007669"/>
    <property type="project" value="InterPro"/>
</dbReference>
<sequence>MTAVRSEPAAPVEAARAPGHGSPRAALTAAVLGFFVITLDVSGVNVALPSIRDDLNGTLSGLQWVADAYTLMFAALMLSAGVLSDRVGAKRAYGWGLAAFTLASVACGIAPDLGFLVGARVVQGCAAAIMVPSSLALIRQAFPDPVARARGIALWTVGGAVAVAAGPVLGGLLTTEWDWRVVFALNVPAGVAGFLFLLRAERSPRHETTFDVPGQVTAVLALAALTFAVIQGGHGGFTPTVIAAVAVAVLSGAAFVLVESRRRDPMLPLGMFRQKGVSVPVISGFACNAAFYGGVFILSLFFQEQRGQSALSAGLMFAPMALITANFNYLSPKFVQRFGPRAVIVAGLLVGAVGCGGLMLVRVDTPWWITAALMVPLGIGGSLAMPALTTLMLDTVANERAGTAAAMLNTSRQAGGAISIAVFGVLLAGDFATGMRTSLALAGGLLVVMALMAVTVLPRGKATT</sequence>
<dbReference type="OrthoDB" id="9781469at2"/>
<evidence type="ECO:0000256" key="1">
    <source>
        <dbReference type="ARBA" id="ARBA00004651"/>
    </source>
</evidence>
<feature type="transmembrane region" description="Helical" evidence="9">
    <location>
        <begin position="179"/>
        <end position="198"/>
    </location>
</feature>
<feature type="transmembrane region" description="Helical" evidence="9">
    <location>
        <begin position="92"/>
        <end position="111"/>
    </location>
</feature>
<dbReference type="InterPro" id="IPR004638">
    <property type="entry name" value="EmrB-like"/>
</dbReference>
<feature type="domain" description="Major facilitator superfamily (MFS) profile" evidence="10">
    <location>
        <begin position="26"/>
        <end position="461"/>
    </location>
</feature>
<dbReference type="EMBL" id="MKQR01000016">
    <property type="protein sequence ID" value="OLR92674.1"/>
    <property type="molecule type" value="Genomic_DNA"/>
</dbReference>
<feature type="region of interest" description="Disordered" evidence="8">
    <location>
        <begin position="1"/>
        <end position="21"/>
    </location>
</feature>